<gene>
    <name evidence="2" type="ORF">BCAMP_10030</name>
</gene>
<feature type="transmembrane region" description="Helical" evidence="1">
    <location>
        <begin position="7"/>
        <end position="27"/>
    </location>
</feature>
<accession>W7CNX8</accession>
<evidence type="ECO:0000313" key="2">
    <source>
        <dbReference type="EMBL" id="EUJ37361.1"/>
    </source>
</evidence>
<dbReference type="Proteomes" id="UP000019243">
    <property type="component" value="Unassembled WGS sequence"/>
</dbReference>
<protein>
    <submittedName>
        <fullName evidence="2">Uncharacterized protein</fullName>
    </submittedName>
</protein>
<name>W7CNX8_9LIST</name>
<dbReference type="RefSeq" id="WP_035315180.1">
    <property type="nucleotide sequence ID" value="NZ_AODH01000041.1"/>
</dbReference>
<proteinExistence type="predicted"/>
<dbReference type="AlphaFoldDB" id="W7CNX8"/>
<dbReference type="STRING" id="1265861.BCAMP_10030"/>
<comment type="caution">
    <text evidence="2">The sequence shown here is derived from an EMBL/GenBank/DDBJ whole genome shotgun (WGS) entry which is preliminary data.</text>
</comment>
<evidence type="ECO:0000256" key="1">
    <source>
        <dbReference type="SAM" id="Phobius"/>
    </source>
</evidence>
<keyword evidence="1" id="KW-0472">Membrane</keyword>
<keyword evidence="1" id="KW-0812">Transmembrane</keyword>
<reference evidence="2 3" key="1">
    <citation type="submission" date="2012-12" db="EMBL/GenBank/DDBJ databases">
        <title>Novel taxa of Listeriaceae from agricultural environments in the United States.</title>
        <authorList>
            <person name="den Bakker H.C."/>
            <person name="Allred A."/>
            <person name="Warchocki S."/>
            <person name="Wright E.M."/>
            <person name="Burrell A."/>
            <person name="Nightingale K.K."/>
            <person name="Kephart D."/>
            <person name="Wiedmann M."/>
        </authorList>
    </citation>
    <scope>NUCLEOTIDE SEQUENCE [LARGE SCALE GENOMIC DNA]</scope>
    <source>
        <strain evidence="2 3">FSL F6-1037</strain>
    </source>
</reference>
<organism evidence="2 3">
    <name type="scientific">Brochothrix campestris FSL F6-1037</name>
    <dbReference type="NCBI Taxonomy" id="1265861"/>
    <lineage>
        <taxon>Bacteria</taxon>
        <taxon>Bacillati</taxon>
        <taxon>Bacillota</taxon>
        <taxon>Bacilli</taxon>
        <taxon>Bacillales</taxon>
        <taxon>Listeriaceae</taxon>
        <taxon>Brochothrix</taxon>
    </lineage>
</organism>
<dbReference type="EMBL" id="AODH01000041">
    <property type="protein sequence ID" value="EUJ37361.1"/>
    <property type="molecule type" value="Genomic_DNA"/>
</dbReference>
<keyword evidence="3" id="KW-1185">Reference proteome</keyword>
<keyword evidence="1" id="KW-1133">Transmembrane helix</keyword>
<sequence>MSKKRGLFIIISFAIVLGICLALYLGLRTPQTTKISSADETNQIEDLADELEATAYNPFKFQLSPTDKNKAFIYTITQYKKGELVETAELKLANNDVKGFVSFFINDEDAGKVSIKSLSKGATSSTAYSFSRQSKQETIKNGSVFIGSSDLTKDNTIGFVGFGKNEAASDNSVSFKNYLRAEKDADFINQFDMVYLMSVRLEQ</sequence>
<evidence type="ECO:0000313" key="3">
    <source>
        <dbReference type="Proteomes" id="UP000019243"/>
    </source>
</evidence>